<organism evidence="2 3">
    <name type="scientific">Streptomyces spororaveus</name>
    <dbReference type="NCBI Taxonomy" id="284039"/>
    <lineage>
        <taxon>Bacteria</taxon>
        <taxon>Bacillati</taxon>
        <taxon>Actinomycetota</taxon>
        <taxon>Actinomycetes</taxon>
        <taxon>Kitasatosporales</taxon>
        <taxon>Streptomycetaceae</taxon>
        <taxon>Streptomyces</taxon>
    </lineage>
</organism>
<dbReference type="Proteomes" id="UP000608522">
    <property type="component" value="Unassembled WGS sequence"/>
</dbReference>
<dbReference type="EMBL" id="BNED01000005">
    <property type="protein sequence ID" value="GHI77995.1"/>
    <property type="molecule type" value="Genomic_DNA"/>
</dbReference>
<name>A0ABQ3TC43_9ACTN</name>
<keyword evidence="3" id="KW-1185">Reference proteome</keyword>
<proteinExistence type="predicted"/>
<comment type="caution">
    <text evidence="2">The sequence shown here is derived from an EMBL/GenBank/DDBJ whole genome shotgun (WGS) entry which is preliminary data.</text>
</comment>
<evidence type="ECO:0000256" key="1">
    <source>
        <dbReference type="SAM" id="MobiDB-lite"/>
    </source>
</evidence>
<evidence type="ECO:0000313" key="3">
    <source>
        <dbReference type="Proteomes" id="UP000608522"/>
    </source>
</evidence>
<sequence length="286" mass="29809">MLPDVTDEEDGMSVGAMGTFGRRLLLAVDARGYGSADTARQRDIQTVLPRLLSESADAAGLDRASWVRQSAGDSEFAVLPADSDEQALVETFMRRLDAGLRAHNRDRVPAAQLALRAVVHFGPASEAPNGFVGPGPVEVSRVLESDPLRRALAAAPDAALAVALTAPVFTELVAQRYTNFRPEEFREVVVEKKEYRGRAWLWVPGCDVHTLDLDDPDPDPDSDSGSGSSSNSGSDSGPGPASASDPGSPSGSDSGSAPAASGGGDCATNNLYGTVINGNVVFGISK</sequence>
<protein>
    <recommendedName>
        <fullName evidence="4">Guanylate cyclase domain-containing protein</fullName>
    </recommendedName>
</protein>
<gene>
    <name evidence="2" type="ORF">Sspor_35560</name>
</gene>
<evidence type="ECO:0000313" key="2">
    <source>
        <dbReference type="EMBL" id="GHI77995.1"/>
    </source>
</evidence>
<evidence type="ECO:0008006" key="4">
    <source>
        <dbReference type="Google" id="ProtNLM"/>
    </source>
</evidence>
<feature type="region of interest" description="Disordered" evidence="1">
    <location>
        <begin position="211"/>
        <end position="272"/>
    </location>
</feature>
<reference evidence="3" key="1">
    <citation type="submission" date="2023-07" db="EMBL/GenBank/DDBJ databases">
        <title>Whole genome shotgun sequence of Streptomyces spororaveus NBRC 15456.</title>
        <authorList>
            <person name="Komaki H."/>
            <person name="Tamura T."/>
        </authorList>
    </citation>
    <scope>NUCLEOTIDE SEQUENCE [LARGE SCALE GENOMIC DNA]</scope>
    <source>
        <strain evidence="3">NBRC 15456</strain>
    </source>
</reference>
<feature type="compositionally biased region" description="Acidic residues" evidence="1">
    <location>
        <begin position="213"/>
        <end position="222"/>
    </location>
</feature>
<accession>A0ABQ3TC43</accession>
<feature type="compositionally biased region" description="Low complexity" evidence="1">
    <location>
        <begin position="223"/>
        <end position="260"/>
    </location>
</feature>